<protein>
    <recommendedName>
        <fullName evidence="3">F-box domain-containing protein</fullName>
    </recommendedName>
</protein>
<sequence>MELCALETPQILSPLNDFHQLLICGPKSVTSAFSVTCIARAWRSSVNATAGRYDDDDVHFLPAYGLPHHAACTRTGR</sequence>
<evidence type="ECO:0000313" key="1">
    <source>
        <dbReference type="EMBL" id="KAJ8513953.1"/>
    </source>
</evidence>
<evidence type="ECO:0000313" key="2">
    <source>
        <dbReference type="Proteomes" id="UP001222027"/>
    </source>
</evidence>
<proteinExistence type="predicted"/>
<evidence type="ECO:0008006" key="3">
    <source>
        <dbReference type="Google" id="ProtNLM"/>
    </source>
</evidence>
<dbReference type="EMBL" id="JAQQAF010000001">
    <property type="protein sequence ID" value="KAJ8513953.1"/>
    <property type="molecule type" value="Genomic_DNA"/>
</dbReference>
<accession>A0AAV8S3M3</accession>
<gene>
    <name evidence="1" type="ORF">OPV22_004387</name>
</gene>
<dbReference type="AlphaFoldDB" id="A0AAV8S3M3"/>
<comment type="caution">
    <text evidence="1">The sequence shown here is derived from an EMBL/GenBank/DDBJ whole genome shotgun (WGS) entry which is preliminary data.</text>
</comment>
<organism evidence="1 2">
    <name type="scientific">Ensete ventricosum</name>
    <name type="common">Abyssinian banana</name>
    <name type="synonym">Musa ensete</name>
    <dbReference type="NCBI Taxonomy" id="4639"/>
    <lineage>
        <taxon>Eukaryota</taxon>
        <taxon>Viridiplantae</taxon>
        <taxon>Streptophyta</taxon>
        <taxon>Embryophyta</taxon>
        <taxon>Tracheophyta</taxon>
        <taxon>Spermatophyta</taxon>
        <taxon>Magnoliopsida</taxon>
        <taxon>Liliopsida</taxon>
        <taxon>Zingiberales</taxon>
        <taxon>Musaceae</taxon>
        <taxon>Ensete</taxon>
    </lineage>
</organism>
<reference evidence="1 2" key="1">
    <citation type="submission" date="2022-12" db="EMBL/GenBank/DDBJ databases">
        <title>Chromosome-scale assembly of the Ensete ventricosum genome.</title>
        <authorList>
            <person name="Dussert Y."/>
            <person name="Stocks J."/>
            <person name="Wendawek A."/>
            <person name="Woldeyes F."/>
            <person name="Nichols R.A."/>
            <person name="Borrell J.S."/>
        </authorList>
    </citation>
    <scope>NUCLEOTIDE SEQUENCE [LARGE SCALE GENOMIC DNA]</scope>
    <source>
        <strain evidence="2">cv. Maze</strain>
        <tissue evidence="1">Seeds</tissue>
    </source>
</reference>
<keyword evidence="2" id="KW-1185">Reference proteome</keyword>
<dbReference type="Proteomes" id="UP001222027">
    <property type="component" value="Unassembled WGS sequence"/>
</dbReference>
<name>A0AAV8S3M3_ENSVE</name>